<dbReference type="InterPro" id="IPR029021">
    <property type="entry name" value="Prot-tyrosine_phosphatase-like"/>
</dbReference>
<dbReference type="Pfam" id="PF13350">
    <property type="entry name" value="Y_phosphatase3"/>
    <property type="match status" value="1"/>
</dbReference>
<protein>
    <submittedName>
        <fullName evidence="3">Protein-tyrosine phosphatase</fullName>
        <ecNumber evidence="3">3.1.3.48</ecNumber>
    </submittedName>
</protein>
<gene>
    <name evidence="3" type="ORF">HNR13_001750</name>
</gene>
<dbReference type="AlphaFoldDB" id="A0A853CU79"/>
<accession>A0A853CU79</accession>
<keyword evidence="3" id="KW-0378">Hydrolase</keyword>
<feature type="signal peptide" evidence="2">
    <location>
        <begin position="1"/>
        <end position="22"/>
    </location>
</feature>
<evidence type="ECO:0000256" key="1">
    <source>
        <dbReference type="ARBA" id="ARBA00009580"/>
    </source>
</evidence>
<proteinExistence type="inferred from homology"/>
<feature type="chain" id="PRO_5038863999" evidence="2">
    <location>
        <begin position="23"/>
        <end position="287"/>
    </location>
</feature>
<dbReference type="Proteomes" id="UP000578352">
    <property type="component" value="Unassembled WGS sequence"/>
</dbReference>
<evidence type="ECO:0000256" key="2">
    <source>
        <dbReference type="SAM" id="SignalP"/>
    </source>
</evidence>
<organism evidence="3 4">
    <name type="scientific">Leifsonia shinshuensis</name>
    <dbReference type="NCBI Taxonomy" id="150026"/>
    <lineage>
        <taxon>Bacteria</taxon>
        <taxon>Bacillati</taxon>
        <taxon>Actinomycetota</taxon>
        <taxon>Actinomycetes</taxon>
        <taxon>Micrococcales</taxon>
        <taxon>Microbacteriaceae</taxon>
        <taxon>Leifsonia</taxon>
    </lineage>
</organism>
<keyword evidence="2" id="KW-0732">Signal</keyword>
<dbReference type="GO" id="GO:0004725">
    <property type="term" value="F:protein tyrosine phosphatase activity"/>
    <property type="evidence" value="ECO:0007669"/>
    <property type="project" value="UniProtKB-EC"/>
</dbReference>
<dbReference type="PROSITE" id="PS00383">
    <property type="entry name" value="TYR_PHOSPHATASE_1"/>
    <property type="match status" value="1"/>
</dbReference>
<dbReference type="RefSeq" id="WP_179605385.1">
    <property type="nucleotide sequence ID" value="NZ_BAABEH010000001.1"/>
</dbReference>
<dbReference type="InterPro" id="IPR026893">
    <property type="entry name" value="Tyr/Ser_Pase_IphP-type"/>
</dbReference>
<comment type="caution">
    <text evidence="3">The sequence shown here is derived from an EMBL/GenBank/DDBJ whole genome shotgun (WGS) entry which is preliminary data.</text>
</comment>
<name>A0A853CU79_9MICO</name>
<dbReference type="PANTHER" id="PTHR31126:SF1">
    <property type="entry name" value="TYROSINE SPECIFIC PROTEIN PHOSPHATASES DOMAIN-CONTAINING PROTEIN"/>
    <property type="match status" value="1"/>
</dbReference>
<dbReference type="SUPFAM" id="SSF52799">
    <property type="entry name" value="(Phosphotyrosine protein) phosphatases II"/>
    <property type="match status" value="1"/>
</dbReference>
<reference evidence="3 4" key="1">
    <citation type="submission" date="2020-07" db="EMBL/GenBank/DDBJ databases">
        <title>Sequencing the genomes of 1000 actinobacteria strains.</title>
        <authorList>
            <person name="Klenk H.-P."/>
        </authorList>
    </citation>
    <scope>NUCLEOTIDE SEQUENCE [LARGE SCALE GENOMIC DNA]</scope>
    <source>
        <strain evidence="3 4">DSM 15165</strain>
    </source>
</reference>
<dbReference type="Gene3D" id="3.90.190.10">
    <property type="entry name" value="Protein tyrosine phosphatase superfamily"/>
    <property type="match status" value="1"/>
</dbReference>
<comment type="similarity">
    <text evidence="1">Belongs to the protein-tyrosine phosphatase family.</text>
</comment>
<evidence type="ECO:0000313" key="4">
    <source>
        <dbReference type="Proteomes" id="UP000578352"/>
    </source>
</evidence>
<dbReference type="InterPro" id="IPR016130">
    <property type="entry name" value="Tyr_Pase_AS"/>
</dbReference>
<dbReference type="EC" id="3.1.3.48" evidence="3"/>
<sequence length="287" mass="29504">MFAAALVAAALAGVVATTGCTATGTADPTPVAHVQPATTPRLEGADNFRDVGGLGEGYRTTDGGHVARGVVYRSNALTLTDADLAALAKLDVTDVIDLRTTPEIEAKPDTEIPGATWVHDDVLGSVASLATPTFETAAEAEALMDGAYESMVTSADARKAIGAALTTIAEAKGAVIVHCTAGKDRTGWTSALLLHIAGADQQTIDQNYLLTNQYSRASISAALKGMTETSGEATAAAYAPLLGVQQSFLDASYTAVGEHYGSVDAYLTEGLGLSKDTIEKLRTKLTA</sequence>
<evidence type="ECO:0000313" key="3">
    <source>
        <dbReference type="EMBL" id="NYJ23463.1"/>
    </source>
</evidence>
<dbReference type="PANTHER" id="PTHR31126">
    <property type="entry name" value="TYROSINE-PROTEIN PHOSPHATASE"/>
    <property type="match status" value="1"/>
</dbReference>
<dbReference type="EMBL" id="JACCFL010000001">
    <property type="protein sequence ID" value="NYJ23463.1"/>
    <property type="molecule type" value="Genomic_DNA"/>
</dbReference>